<organism evidence="2 3">
    <name type="scientific">Rubroshorea leprosula</name>
    <dbReference type="NCBI Taxonomy" id="152421"/>
    <lineage>
        <taxon>Eukaryota</taxon>
        <taxon>Viridiplantae</taxon>
        <taxon>Streptophyta</taxon>
        <taxon>Embryophyta</taxon>
        <taxon>Tracheophyta</taxon>
        <taxon>Spermatophyta</taxon>
        <taxon>Magnoliopsida</taxon>
        <taxon>eudicotyledons</taxon>
        <taxon>Gunneridae</taxon>
        <taxon>Pentapetalae</taxon>
        <taxon>rosids</taxon>
        <taxon>malvids</taxon>
        <taxon>Malvales</taxon>
        <taxon>Dipterocarpaceae</taxon>
        <taxon>Rubroshorea</taxon>
    </lineage>
</organism>
<dbReference type="EMBL" id="BPVZ01000066">
    <property type="protein sequence ID" value="GKV24622.1"/>
    <property type="molecule type" value="Genomic_DNA"/>
</dbReference>
<evidence type="ECO:0000313" key="2">
    <source>
        <dbReference type="EMBL" id="GKV24622.1"/>
    </source>
</evidence>
<sequence length="831" mass="93854">MQCQALQVLHKIILFKLHDVPSLNMLDITQLLAIVEIVSQSTIISNSLCAFSFLADISSKLWESTETGYIDRSFSHQPSKVISLIIKQIISVVKPFHGLCEINSTVFQEVKVLLKLLLKMVGENPDLGVLVLDKIVSFIDYIVDLHGNEVATGQTGMDEIVKFEGAKRKVISKILYYINRFVVACLQNLNDVASITVDISNKVKFLVDHLHQHGLFDFYIRTTYISVLNAHIVSHSTVNENKETISVDGISALSFPSYLLEHEFVIHEHAKKMLTEGDYWPAYKAGIHAATEGAWLIATFIFEQLVNKVKSDSYYSWLKSLVLFSHSEGKVRLFLLTNQQSNFVDNLKLEKSPFKDNLGAVNHDAVGITNEPGYIEVLVEAQGSLCSSVELLEKIDISGKEFCFQRWFLALRAKVLRTIVEVLKILGTSKWENVDNDGDFEKRILIEPIPLQKITQISFQLKMIAKEFDLMSASFIGMDGDTSNIIAALALSCSVLAFTSGFPLFFPSLLAYETLTNFNPENSQQNYSCSMLLQHMVGRLSHIDNETGMKIGLLFEGGAGDLQKCLHLHFRSQRLSCGHEVRDVLSVLKYAVSGMVCLRNEVNKIQNEEIVSHVTKKGLQLLLEVVVQWINIPFQVPRHFFKIRPCIGSELFAFNADAKNSNEITVIQGSTISLNLCLQLRNMPSEFPLRLSRMYCILCCRVSSFQKPCQNERNGETVQWDSRPWENEDMVEMNENLFCYVTECTKKANPRKRSRDNIVNKDCGIVQSYVCFEPNVKGQGFSSCLLDVSHFPVGCYTIKWFSCCIDRQGSYWSLLPLNSGPEFIVQQSPVS</sequence>
<dbReference type="InterPro" id="IPR055195">
    <property type="entry name" value="INTS7_C_plant"/>
</dbReference>
<feature type="domain" description="Integrator complex subunit 7-like C-terminal" evidence="1">
    <location>
        <begin position="648"/>
        <end position="826"/>
    </location>
</feature>
<name>A0AAV5KJ49_9ROSI</name>
<protein>
    <recommendedName>
        <fullName evidence="1">Integrator complex subunit 7-like C-terminal domain-containing protein</fullName>
    </recommendedName>
</protein>
<evidence type="ECO:0000259" key="1">
    <source>
        <dbReference type="Pfam" id="PF22966"/>
    </source>
</evidence>
<dbReference type="GO" id="GO:0034472">
    <property type="term" value="P:snRNA 3'-end processing"/>
    <property type="evidence" value="ECO:0007669"/>
    <property type="project" value="TreeGrafter"/>
</dbReference>
<accession>A0AAV5KJ49</accession>
<dbReference type="GO" id="GO:0032039">
    <property type="term" value="C:integrator complex"/>
    <property type="evidence" value="ECO:0007669"/>
    <property type="project" value="InterPro"/>
</dbReference>
<evidence type="ECO:0000313" key="3">
    <source>
        <dbReference type="Proteomes" id="UP001054252"/>
    </source>
</evidence>
<dbReference type="PANTHER" id="PTHR13322:SF2">
    <property type="entry name" value="INTEGRATOR COMPLEX SUBUNIT 7"/>
    <property type="match status" value="1"/>
</dbReference>
<reference evidence="2 3" key="1">
    <citation type="journal article" date="2021" name="Commun. Biol.">
        <title>The genome of Shorea leprosula (Dipterocarpaceae) highlights the ecological relevance of drought in aseasonal tropical rainforests.</title>
        <authorList>
            <person name="Ng K.K.S."/>
            <person name="Kobayashi M.J."/>
            <person name="Fawcett J.A."/>
            <person name="Hatakeyama M."/>
            <person name="Paape T."/>
            <person name="Ng C.H."/>
            <person name="Ang C.C."/>
            <person name="Tnah L.H."/>
            <person name="Lee C.T."/>
            <person name="Nishiyama T."/>
            <person name="Sese J."/>
            <person name="O'Brien M.J."/>
            <person name="Copetti D."/>
            <person name="Mohd Noor M.I."/>
            <person name="Ong R.C."/>
            <person name="Putra M."/>
            <person name="Sireger I.Z."/>
            <person name="Indrioko S."/>
            <person name="Kosugi Y."/>
            <person name="Izuno A."/>
            <person name="Isagi Y."/>
            <person name="Lee S.L."/>
            <person name="Shimizu K.K."/>
        </authorList>
    </citation>
    <scope>NUCLEOTIDE SEQUENCE [LARGE SCALE GENOMIC DNA]</scope>
    <source>
        <strain evidence="2">214</strain>
    </source>
</reference>
<dbReference type="PANTHER" id="PTHR13322">
    <property type="entry name" value="C1ORF73 PROTEIN"/>
    <property type="match status" value="1"/>
</dbReference>
<gene>
    <name evidence="2" type="ORF">SLEP1_g34208</name>
</gene>
<dbReference type="AlphaFoldDB" id="A0AAV5KJ49"/>
<dbReference type="Pfam" id="PF22966">
    <property type="entry name" value="INTS7_C_plants"/>
    <property type="match status" value="1"/>
</dbReference>
<dbReference type="InterPro" id="IPR033060">
    <property type="entry name" value="INTS7"/>
</dbReference>
<dbReference type="Proteomes" id="UP001054252">
    <property type="component" value="Unassembled WGS sequence"/>
</dbReference>
<comment type="caution">
    <text evidence="2">The sequence shown here is derived from an EMBL/GenBank/DDBJ whole genome shotgun (WGS) entry which is preliminary data.</text>
</comment>
<keyword evidence="3" id="KW-1185">Reference proteome</keyword>
<proteinExistence type="predicted"/>